<dbReference type="SMART" id="SM00558">
    <property type="entry name" value="JmjC"/>
    <property type="match status" value="1"/>
</dbReference>
<comment type="domain">
    <text evidence="14">Leu-Xaa-Xaa-Leu-Leu (LXXLL) motifs are known to mediate the association with nuclear receptors.</text>
</comment>
<feature type="region of interest" description="Disordered" evidence="15">
    <location>
        <begin position="1099"/>
        <end position="1134"/>
    </location>
</feature>
<dbReference type="FunFam" id="2.60.120.650:FF:000004">
    <property type="entry name" value="Putative lysine-specific demethylase 3B"/>
    <property type="match status" value="1"/>
</dbReference>
<sequence length="1638" mass="178908">MGDSLELIGKRLLLLLDDGRSANGTESEKAVWAKDWLRGTVHAVSVIGLTAPLVNEGEVFVEFENATQRRSWVKVYDERVKAVMVEDSIVWISRSDRTGATGASGSATPCPALVFRSLVDRIGLGSLVPVEYFGSSNCEFLPDRKLLQRFEVDKDLRHPLLLEQPSLQAAISSWHSDFELQEIFRKGSYTIQGRRVRVYQPEFEECWATGLVSQHDPISHIMEITLDGPANNGQPRKDSDVLKGDSGRRRRTASEGEDDLNLKRFKGAGHSEADEMCPSKNGRSLSTQGAADSTTAVILTPNPPPLKPAPSPFTTSFPSLGQMPSLVPGTTAPKTSPSPQSEREEPAQSVYSKTAALVSPGPVTISWSNDSGPSVALSSSVGFCPITPSWGRHTECFEFQGSKMTPGFPVSQTGPTDPQRPFGFGFGGTKPDAQSRQDQNLFFQCMTQNSGSNPTPGAGQTQSKDTNYFSVVSESLSKEPPSLFKPATITEEQKKSELPKVPETHPTRNGVLNKPSSVFQGVASTGGRSTGLSAGGAVAASGSPNTSKQGSNIGTPSGVLGLQSGFNATETHQNIFLQASKEPANPFLAYSEKTSHTTFADLTGAESQGLGPASDNKPNLFTMAEPPKGILPSPFPTLSESASPNSSSSPATSGMEEVPASFEQNQSQKFTLEERGQSSKRDSDSSSNSDLSDLSENEDGPEKGQISGGPQHSSKEGAIGNKSKVQGGVKGRPRNKPFKVGQSVLKDQSKVRRLKQSGESFLQDGSCISVAPHLHKCRECRLERYRKYRSTEDDSDDEDDPNVACRFFHFRRLAFTRKGILRVEGFLSPQQSDSMAMGLWLPAPAIQGGLDLDTSKYILANVGDQFCQLVMSEKEAMMMVEPHQKVAWKRAVRGVREMCDVCETTLFNIHWVCRKCGFGVCLDCYRLRRNRPREDEVPEDEVFSWLKCAKGQPHEPQNLMPTQIIPGAALYNIGDMVHSARGKWGIKANCPCASRHTKPLARPSAPNGISQVNMIQISGAAAVGSNSKSEAETAAIKTETSQSAAPSDSGGGEHIGSSSSTTSGTSSPSNLTHSSGRESRSSGEGNSSALHWLADLATQKAKDDTKEAGSLRSIMNRESRPPFGLDSLSALSKPSASSPKLFNSLLLGSSMAQSKPEGSSLRDLLNSGPGRLPQGPGESGVPFPSVFTTAGNDKLKSSLPNFLDHIIASVVETKKAEGRRTGASEGSELGTLGGRKEGVMGLSVLEPHTSHSWLCDGRLLCLQDPSNSNNWKIFRECWKQGQPVLVSGIDKRLKSHLWQPEAFSREFGDQDVDLVNCRNCAIISDVKVREFWDGFEIISKRLQDPEGNPMVLKLKDWPPGEDFRDMMPSRFEDLMENLPLPEYTKRDGRLNLAARLPNFFVRPDLGPKMYNAYGLTSSEDRKVGTTNLHLDVSDAVNVMVYVGIPHGEGDEEQEPDIDGRKEVMTTIEEGDVDEMTKRRVYDAKEKPGALWHIYAAKDAEKIRELLRKVGEEHGQENPPDHDPIHDQSWYLDQVLRRRLYEEYGVQGWSIVQFLGDAVFIPAGAPHQVHNLYSCIKVAEDFVSPEHVRHCFRLTQEFRHLSTTHTNHEDKLQVKNIIYHAVKDAVGTLKAHEPKLARP</sequence>
<feature type="compositionally biased region" description="Basic and acidic residues" evidence="15">
    <location>
        <begin position="491"/>
        <end position="506"/>
    </location>
</feature>
<feature type="region of interest" description="Disordered" evidence="15">
    <location>
        <begin position="1152"/>
        <end position="1181"/>
    </location>
</feature>
<feature type="compositionally biased region" description="Basic and acidic residues" evidence="15">
    <location>
        <begin position="671"/>
        <end position="684"/>
    </location>
</feature>
<evidence type="ECO:0000259" key="16">
    <source>
        <dbReference type="PROSITE" id="PS51184"/>
    </source>
</evidence>
<dbReference type="Proteomes" id="UP000005226">
    <property type="component" value="Chromosome 14"/>
</dbReference>
<dbReference type="GO" id="GO:0008270">
    <property type="term" value="F:zinc ion binding"/>
    <property type="evidence" value="ECO:0007669"/>
    <property type="project" value="UniProtKB-KW"/>
</dbReference>
<reference evidence="17 18" key="1">
    <citation type="journal article" date="2011" name="Genome Biol. Evol.">
        <title>Integration of the genetic map and genome assembly of fugu facilitates insights into distinct features of genome evolution in teleosts and mammals.</title>
        <authorList>
            <person name="Kai W."/>
            <person name="Kikuchi K."/>
            <person name="Tohari S."/>
            <person name="Chew A.K."/>
            <person name="Tay A."/>
            <person name="Fujiwara A."/>
            <person name="Hosoya S."/>
            <person name="Suetake H."/>
            <person name="Naruse K."/>
            <person name="Brenner S."/>
            <person name="Suzuki Y."/>
            <person name="Venkatesh B."/>
        </authorList>
    </citation>
    <scope>NUCLEOTIDE SEQUENCE [LARGE SCALE GENOMIC DNA]</scope>
</reference>
<evidence type="ECO:0000256" key="1">
    <source>
        <dbReference type="ARBA" id="ARBA00004123"/>
    </source>
</evidence>
<dbReference type="Pfam" id="PF22987">
    <property type="entry name" value="Tudor_KDM3B"/>
    <property type="match status" value="1"/>
</dbReference>
<feature type="compositionally biased region" description="Polar residues" evidence="15">
    <location>
        <begin position="281"/>
        <end position="297"/>
    </location>
</feature>
<dbReference type="PROSITE" id="PS51184">
    <property type="entry name" value="JMJC"/>
    <property type="match status" value="1"/>
</dbReference>
<keyword evidence="8 14" id="KW-0408">Iron</keyword>
<feature type="compositionally biased region" description="Low complexity" evidence="15">
    <location>
        <begin position="530"/>
        <end position="543"/>
    </location>
</feature>
<keyword evidence="2 14" id="KW-0479">Metal-binding</keyword>
<comment type="function">
    <text evidence="14">Histone demethylase that specifically demethylates 'Lys-9' of histone H3, thereby playing a central role in histone code.</text>
</comment>
<keyword evidence="4" id="KW-0862">Zinc</keyword>
<dbReference type="InterPro" id="IPR045109">
    <property type="entry name" value="LSDs-like"/>
</dbReference>
<comment type="similarity">
    <text evidence="12 14">Belongs to the JHDM2 histone demethylase family.</text>
</comment>
<dbReference type="Pfam" id="PF02373">
    <property type="entry name" value="JmjC"/>
    <property type="match status" value="1"/>
</dbReference>
<feature type="region of interest" description="Disordered" evidence="15">
    <location>
        <begin position="1031"/>
        <end position="1086"/>
    </location>
</feature>
<reference evidence="17" key="3">
    <citation type="submission" date="2025-09" db="UniProtKB">
        <authorList>
            <consortium name="Ensembl"/>
        </authorList>
    </citation>
    <scope>IDENTIFICATION</scope>
</reference>
<keyword evidence="11 14" id="KW-0539">Nucleus</keyword>
<dbReference type="InterPro" id="IPR054503">
    <property type="entry name" value="KDM3AB_Tudor"/>
</dbReference>
<dbReference type="GO" id="GO:0000785">
    <property type="term" value="C:chromatin"/>
    <property type="evidence" value="ECO:0007669"/>
    <property type="project" value="TreeGrafter"/>
</dbReference>
<evidence type="ECO:0000256" key="7">
    <source>
        <dbReference type="ARBA" id="ARBA00023002"/>
    </source>
</evidence>
<feature type="region of interest" description="Disordered" evidence="15">
    <location>
        <begin position="599"/>
        <end position="752"/>
    </location>
</feature>
<feature type="region of interest" description="Disordered" evidence="15">
    <location>
        <begin position="226"/>
        <end position="350"/>
    </location>
</feature>
<evidence type="ECO:0000256" key="13">
    <source>
        <dbReference type="ARBA" id="ARBA00047648"/>
    </source>
</evidence>
<keyword evidence="10" id="KW-0804">Transcription</keyword>
<evidence type="ECO:0000256" key="14">
    <source>
        <dbReference type="RuleBase" id="RU369087"/>
    </source>
</evidence>
<keyword evidence="7" id="KW-0560">Oxidoreductase</keyword>
<dbReference type="GO" id="GO:0006357">
    <property type="term" value="P:regulation of transcription by RNA polymerase II"/>
    <property type="evidence" value="ECO:0007669"/>
    <property type="project" value="TreeGrafter"/>
</dbReference>
<keyword evidence="6" id="KW-0223">Dioxygenase</keyword>
<dbReference type="InterPro" id="IPR003347">
    <property type="entry name" value="JmjC_dom"/>
</dbReference>
<dbReference type="GO" id="GO:0070988">
    <property type="term" value="P:demethylation"/>
    <property type="evidence" value="ECO:0007669"/>
    <property type="project" value="UniProtKB-UniRule"/>
</dbReference>
<feature type="compositionally biased region" description="Basic and acidic residues" evidence="15">
    <location>
        <begin position="235"/>
        <end position="247"/>
    </location>
</feature>
<feature type="compositionally biased region" description="Low complexity" evidence="15">
    <location>
        <begin position="639"/>
        <end position="653"/>
    </location>
</feature>
<comment type="domain">
    <text evidence="14">The JmjC domain and the C6-type zinc-finger are required for the demethylation activity.</text>
</comment>
<name>A0A674MHM6_TAKRU</name>
<feature type="domain" description="JmjC" evidence="16">
    <location>
        <begin position="1385"/>
        <end position="1598"/>
    </location>
</feature>
<comment type="subcellular location">
    <subcellularLocation>
        <location evidence="1 14">Nucleus</location>
    </subcellularLocation>
</comment>
<evidence type="ECO:0000313" key="18">
    <source>
        <dbReference type="Proteomes" id="UP000005226"/>
    </source>
</evidence>
<dbReference type="GO" id="GO:0003712">
    <property type="term" value="F:transcription coregulator activity"/>
    <property type="evidence" value="ECO:0007669"/>
    <property type="project" value="TreeGrafter"/>
</dbReference>
<protein>
    <recommendedName>
        <fullName evidence="14">Lysine-specific demethylase</fullName>
        <ecNumber evidence="14">1.14.11.65</ecNumber>
    </recommendedName>
</protein>
<organism evidence="17 18">
    <name type="scientific">Takifugu rubripes</name>
    <name type="common">Japanese pufferfish</name>
    <name type="synonym">Fugu rubripes</name>
    <dbReference type="NCBI Taxonomy" id="31033"/>
    <lineage>
        <taxon>Eukaryota</taxon>
        <taxon>Metazoa</taxon>
        <taxon>Chordata</taxon>
        <taxon>Craniata</taxon>
        <taxon>Vertebrata</taxon>
        <taxon>Euteleostomi</taxon>
        <taxon>Actinopterygii</taxon>
        <taxon>Neopterygii</taxon>
        <taxon>Teleostei</taxon>
        <taxon>Neoteleostei</taxon>
        <taxon>Acanthomorphata</taxon>
        <taxon>Eupercaria</taxon>
        <taxon>Tetraodontiformes</taxon>
        <taxon>Tetradontoidea</taxon>
        <taxon>Tetraodontidae</taxon>
        <taxon>Takifugu</taxon>
    </lineage>
</organism>
<dbReference type="SUPFAM" id="SSF51197">
    <property type="entry name" value="Clavaminate synthase-like"/>
    <property type="match status" value="1"/>
</dbReference>
<evidence type="ECO:0000256" key="2">
    <source>
        <dbReference type="ARBA" id="ARBA00022723"/>
    </source>
</evidence>
<dbReference type="GO" id="GO:0000118">
    <property type="term" value="C:histone deacetylase complex"/>
    <property type="evidence" value="ECO:0007669"/>
    <property type="project" value="UniProtKB-UniRule"/>
</dbReference>
<evidence type="ECO:0000256" key="12">
    <source>
        <dbReference type="ARBA" id="ARBA00037987"/>
    </source>
</evidence>
<evidence type="ECO:0000256" key="15">
    <source>
        <dbReference type="SAM" id="MobiDB-lite"/>
    </source>
</evidence>
<comment type="catalytic activity">
    <reaction evidence="13 14">
        <text>N(6),N(6)-dimethyl-L-lysyl(9)-[histone H3] + 2 2-oxoglutarate + 2 O2 = L-lysyl(9)-[histone H3] + 2 formaldehyde + 2 succinate + 2 CO2</text>
        <dbReference type="Rhea" id="RHEA:60188"/>
        <dbReference type="Rhea" id="RHEA-COMP:15541"/>
        <dbReference type="Rhea" id="RHEA-COMP:15546"/>
        <dbReference type="ChEBI" id="CHEBI:15379"/>
        <dbReference type="ChEBI" id="CHEBI:16526"/>
        <dbReference type="ChEBI" id="CHEBI:16810"/>
        <dbReference type="ChEBI" id="CHEBI:16842"/>
        <dbReference type="ChEBI" id="CHEBI:29969"/>
        <dbReference type="ChEBI" id="CHEBI:30031"/>
        <dbReference type="ChEBI" id="CHEBI:61976"/>
        <dbReference type="EC" id="1.14.11.65"/>
    </reaction>
</comment>
<feature type="compositionally biased region" description="Polar residues" evidence="15">
    <location>
        <begin position="514"/>
        <end position="527"/>
    </location>
</feature>
<dbReference type="InterPro" id="IPR054294">
    <property type="entry name" value="DUF7030"/>
</dbReference>
<dbReference type="PANTHER" id="PTHR12549:SF8">
    <property type="entry name" value="LYSINE-SPECIFIC DEMETHYLASE 3B"/>
    <property type="match status" value="1"/>
</dbReference>
<evidence type="ECO:0000256" key="5">
    <source>
        <dbReference type="ARBA" id="ARBA00022853"/>
    </source>
</evidence>
<dbReference type="GO" id="GO:0140683">
    <property type="term" value="F:histone H3K9me/H3K9me2 demethylase activity"/>
    <property type="evidence" value="ECO:0007669"/>
    <property type="project" value="UniProtKB-EC"/>
</dbReference>
<evidence type="ECO:0000256" key="3">
    <source>
        <dbReference type="ARBA" id="ARBA00022771"/>
    </source>
</evidence>
<evidence type="ECO:0000256" key="10">
    <source>
        <dbReference type="ARBA" id="ARBA00023163"/>
    </source>
</evidence>
<dbReference type="EC" id="1.14.11.65" evidence="14"/>
<dbReference type="GeneTree" id="ENSGT00940000158095"/>
<dbReference type="InterPro" id="IPR054504">
    <property type="entry name" value="PWWP_KDM3B"/>
</dbReference>
<feature type="region of interest" description="Disordered" evidence="15">
    <location>
        <begin position="475"/>
        <end position="556"/>
    </location>
</feature>
<keyword evidence="18" id="KW-1185">Reference proteome</keyword>
<dbReference type="Pfam" id="PF22988">
    <property type="entry name" value="PWWP_KDM3B"/>
    <property type="match status" value="1"/>
</dbReference>
<dbReference type="Pfam" id="PF22989">
    <property type="entry name" value="DUF7030"/>
    <property type="match status" value="1"/>
</dbReference>
<feature type="compositionally biased region" description="Basic and acidic residues" evidence="15">
    <location>
        <begin position="1100"/>
        <end position="1120"/>
    </location>
</feature>
<feature type="compositionally biased region" description="Low complexity" evidence="15">
    <location>
        <begin position="1055"/>
        <end position="1069"/>
    </location>
</feature>
<evidence type="ECO:0000313" key="17">
    <source>
        <dbReference type="Ensembl" id="ENSTRUP00000060525.1"/>
    </source>
</evidence>
<reference evidence="17" key="2">
    <citation type="submission" date="2025-08" db="UniProtKB">
        <authorList>
            <consortium name="Ensembl"/>
        </authorList>
    </citation>
    <scope>IDENTIFICATION</scope>
</reference>
<gene>
    <name evidence="17" type="primary">kdm3b</name>
</gene>
<keyword evidence="5" id="KW-0156">Chromatin regulator</keyword>
<feature type="compositionally biased region" description="Pro residues" evidence="15">
    <location>
        <begin position="301"/>
        <end position="311"/>
    </location>
</feature>
<accession>A0A674MHM6</accession>
<dbReference type="PANTHER" id="PTHR12549">
    <property type="entry name" value="JMJC DOMAIN-CONTAINING HISTONE DEMETHYLATION PROTEIN"/>
    <property type="match status" value="1"/>
</dbReference>
<keyword evidence="3" id="KW-0863">Zinc-finger</keyword>
<evidence type="ECO:0000256" key="6">
    <source>
        <dbReference type="ARBA" id="ARBA00022964"/>
    </source>
</evidence>
<proteinExistence type="inferred from homology"/>
<keyword evidence="9" id="KW-0805">Transcription regulation</keyword>
<dbReference type="GO" id="GO:0031490">
    <property type="term" value="F:chromatin DNA binding"/>
    <property type="evidence" value="ECO:0007669"/>
    <property type="project" value="TreeGrafter"/>
</dbReference>
<comment type="cofactor">
    <cofactor evidence="14">
        <name>Fe(2+)</name>
        <dbReference type="ChEBI" id="CHEBI:29033"/>
    </cofactor>
    <text evidence="14">Binds 1 Fe(2+) ion per subunit.</text>
</comment>
<evidence type="ECO:0000256" key="4">
    <source>
        <dbReference type="ARBA" id="ARBA00022833"/>
    </source>
</evidence>
<dbReference type="Ensembl" id="ENSTRUT00000089406.1">
    <property type="protein sequence ID" value="ENSTRUP00000060525.1"/>
    <property type="gene ID" value="ENSTRUG00000000867.3"/>
</dbReference>
<evidence type="ECO:0000256" key="8">
    <source>
        <dbReference type="ARBA" id="ARBA00023004"/>
    </source>
</evidence>
<dbReference type="Gene3D" id="2.60.120.650">
    <property type="entry name" value="Cupin"/>
    <property type="match status" value="1"/>
</dbReference>
<evidence type="ECO:0000256" key="9">
    <source>
        <dbReference type="ARBA" id="ARBA00023015"/>
    </source>
</evidence>
<evidence type="ECO:0000256" key="11">
    <source>
        <dbReference type="ARBA" id="ARBA00023242"/>
    </source>
</evidence>
<feature type="compositionally biased region" description="Polar residues" evidence="15">
    <location>
        <begin position="544"/>
        <end position="555"/>
    </location>
</feature>